<evidence type="ECO:0008006" key="3">
    <source>
        <dbReference type="Google" id="ProtNLM"/>
    </source>
</evidence>
<gene>
    <name evidence="1" type="ORF">LTRI10_LOCUS11557</name>
</gene>
<keyword evidence="2" id="KW-1185">Reference proteome</keyword>
<dbReference type="PANTHER" id="PTHR33710">
    <property type="entry name" value="BNAC02G09200D PROTEIN"/>
    <property type="match status" value="1"/>
</dbReference>
<name>A0AAV2D866_9ROSI</name>
<proteinExistence type="predicted"/>
<evidence type="ECO:0000313" key="1">
    <source>
        <dbReference type="EMBL" id="CAL1368407.1"/>
    </source>
</evidence>
<evidence type="ECO:0000313" key="2">
    <source>
        <dbReference type="Proteomes" id="UP001497516"/>
    </source>
</evidence>
<organism evidence="1 2">
    <name type="scientific">Linum trigynum</name>
    <dbReference type="NCBI Taxonomy" id="586398"/>
    <lineage>
        <taxon>Eukaryota</taxon>
        <taxon>Viridiplantae</taxon>
        <taxon>Streptophyta</taxon>
        <taxon>Embryophyta</taxon>
        <taxon>Tracheophyta</taxon>
        <taxon>Spermatophyta</taxon>
        <taxon>Magnoliopsida</taxon>
        <taxon>eudicotyledons</taxon>
        <taxon>Gunneridae</taxon>
        <taxon>Pentapetalae</taxon>
        <taxon>rosids</taxon>
        <taxon>fabids</taxon>
        <taxon>Malpighiales</taxon>
        <taxon>Linaceae</taxon>
        <taxon>Linum</taxon>
    </lineage>
</organism>
<dbReference type="PANTHER" id="PTHR33710:SF64">
    <property type="entry name" value="ENDONUCLEASE_EXONUCLEASE_PHOSPHATASE DOMAIN-CONTAINING PROTEIN"/>
    <property type="match status" value="1"/>
</dbReference>
<dbReference type="InterPro" id="IPR036691">
    <property type="entry name" value="Endo/exonu/phosph_ase_sf"/>
</dbReference>
<dbReference type="Gene3D" id="3.60.10.10">
    <property type="entry name" value="Endonuclease/exonuclease/phosphatase"/>
    <property type="match status" value="1"/>
</dbReference>
<dbReference type="SUPFAM" id="SSF56219">
    <property type="entry name" value="DNase I-like"/>
    <property type="match status" value="1"/>
</dbReference>
<protein>
    <recommendedName>
        <fullName evidence="3">Endonuclease/exonuclease/phosphatase domain-containing protein</fullName>
    </recommendedName>
</protein>
<dbReference type="EMBL" id="OZ034815">
    <property type="protein sequence ID" value="CAL1368407.1"/>
    <property type="molecule type" value="Genomic_DNA"/>
</dbReference>
<dbReference type="AlphaFoldDB" id="A0AAV2D866"/>
<reference evidence="1 2" key="1">
    <citation type="submission" date="2024-04" db="EMBL/GenBank/DDBJ databases">
        <authorList>
            <person name="Fracassetti M."/>
        </authorList>
    </citation>
    <scope>NUCLEOTIDE SEQUENCE [LARGE SCALE GENOMIC DNA]</scope>
</reference>
<dbReference type="Proteomes" id="UP001497516">
    <property type="component" value="Chromosome 2"/>
</dbReference>
<accession>A0AAV2D866</accession>
<sequence>MWEHIIRTSNSWDLPWILTGDFNAFGNPEEKRGTCTPRDLRHCRRFMCWVNEAGLTDMGFSGPRYTWFRGDSASTHKASRIDRSLCNNLWNISFPNTLTQHLPKFQSDHLPVLSKYVMMTPSNSVSRPFLIEAAWLLHPQLNDFLQASWNTEAALPTSLVELGDKLQQWKTDIFGSTSRKKRMLMARLQGVTNRLANSYTPGLMKLQIKLERELDQVIAQEELFWFQKASEK</sequence>